<sequence length="481" mass="51483">MLFPFILHLAVFSTLFLQAFGQNSVQTFNWKFKDDTVPTSLSVCSSHDLVVFPNLNNATAGNFSGIPPYYMMAFPEGGQPITMHVGDDNTTLTWTPTHPVGTKLILQLVDSTGSTGGTSGTIFNVVENPQNNACVAAAPPSDFTISSNITQDGKAVLETCQPWRLNINGKNPPFTVVLDAKNSPVTTNISLGSGSDDAVVFINRADPGTVLFASVVDGLGRWANGTQFVTTQGSNNTDCIGLVTITTTQAQLNQQEAQQKSAQNAKRRTSIIVGVVVSVVLLLLIIGVGAWFFMRRRKVQEIEDLGQDTYPRQFTDGGSAGQVLSINNFSVGNEATPSPGKSTFSPGGYQTLAYGSEAYNESVSMDSTRLSSTAGANLRNRPSFANFPARSVRRSKGEEAAQEAMSEADSSMLTQSAAPSGSGRHPIWPARSGSLQATPSTPMESEIIYQHQDAGQVVRELPPPYIAPPDARPQNNPEQRS</sequence>
<keyword evidence="3" id="KW-0732">Signal</keyword>
<proteinExistence type="predicted"/>
<reference evidence="4" key="1">
    <citation type="submission" date="2020-11" db="EMBL/GenBank/DDBJ databases">
        <authorList>
            <consortium name="DOE Joint Genome Institute"/>
            <person name="Ahrendt S."/>
            <person name="Riley R."/>
            <person name="Andreopoulos W."/>
            <person name="Labutti K."/>
            <person name="Pangilinan J."/>
            <person name="Ruiz-Duenas F.J."/>
            <person name="Barrasa J.M."/>
            <person name="Sanchez-Garcia M."/>
            <person name="Camarero S."/>
            <person name="Miyauchi S."/>
            <person name="Serrano A."/>
            <person name="Linde D."/>
            <person name="Babiker R."/>
            <person name="Drula E."/>
            <person name="Ayuso-Fernandez I."/>
            <person name="Pacheco R."/>
            <person name="Padilla G."/>
            <person name="Ferreira P."/>
            <person name="Barriuso J."/>
            <person name="Kellner H."/>
            <person name="Castanera R."/>
            <person name="Alfaro M."/>
            <person name="Ramirez L."/>
            <person name="Pisabarro A.G."/>
            <person name="Kuo A."/>
            <person name="Tritt A."/>
            <person name="Lipzen A."/>
            <person name="He G."/>
            <person name="Yan M."/>
            <person name="Ng V."/>
            <person name="Cullen D."/>
            <person name="Martin F."/>
            <person name="Rosso M.-N."/>
            <person name="Henrissat B."/>
            <person name="Hibbett D."/>
            <person name="Martinez A.T."/>
            <person name="Grigoriev I.V."/>
        </authorList>
    </citation>
    <scope>NUCLEOTIDE SEQUENCE</scope>
    <source>
        <strain evidence="4">MF-IS2</strain>
    </source>
</reference>
<keyword evidence="2" id="KW-0812">Transmembrane</keyword>
<feature type="compositionally biased region" description="Pro residues" evidence="1">
    <location>
        <begin position="461"/>
        <end position="471"/>
    </location>
</feature>
<accession>A0A9P5XB91</accession>
<keyword evidence="2" id="KW-0472">Membrane</keyword>
<feature type="region of interest" description="Disordered" evidence="1">
    <location>
        <begin position="388"/>
        <end position="481"/>
    </location>
</feature>
<comment type="caution">
    <text evidence="4">The sequence shown here is derived from an EMBL/GenBank/DDBJ whole genome shotgun (WGS) entry which is preliminary data.</text>
</comment>
<feature type="signal peptide" evidence="3">
    <location>
        <begin position="1"/>
        <end position="21"/>
    </location>
</feature>
<dbReference type="AlphaFoldDB" id="A0A9P5XB91"/>
<dbReference type="OrthoDB" id="2527908at2759"/>
<name>A0A9P5XB91_9AGAR</name>
<feature type="compositionally biased region" description="Polar residues" evidence="1">
    <location>
        <begin position="408"/>
        <end position="419"/>
    </location>
</feature>
<evidence type="ECO:0008006" key="6">
    <source>
        <dbReference type="Google" id="ProtNLM"/>
    </source>
</evidence>
<dbReference type="Proteomes" id="UP000807342">
    <property type="component" value="Unassembled WGS sequence"/>
</dbReference>
<evidence type="ECO:0000256" key="1">
    <source>
        <dbReference type="SAM" id="MobiDB-lite"/>
    </source>
</evidence>
<feature type="transmembrane region" description="Helical" evidence="2">
    <location>
        <begin position="271"/>
        <end position="293"/>
    </location>
</feature>
<evidence type="ECO:0000313" key="5">
    <source>
        <dbReference type="Proteomes" id="UP000807342"/>
    </source>
</evidence>
<gene>
    <name evidence="4" type="ORF">P691DRAFT_802995</name>
</gene>
<evidence type="ECO:0000313" key="4">
    <source>
        <dbReference type="EMBL" id="KAF9447089.1"/>
    </source>
</evidence>
<protein>
    <recommendedName>
        <fullName evidence="6">Mid2 domain-containing protein</fullName>
    </recommendedName>
</protein>
<dbReference type="EMBL" id="MU151216">
    <property type="protein sequence ID" value="KAF9447089.1"/>
    <property type="molecule type" value="Genomic_DNA"/>
</dbReference>
<feature type="compositionally biased region" description="Polar residues" evidence="1">
    <location>
        <begin position="433"/>
        <end position="443"/>
    </location>
</feature>
<evidence type="ECO:0000256" key="3">
    <source>
        <dbReference type="SAM" id="SignalP"/>
    </source>
</evidence>
<keyword evidence="5" id="KW-1185">Reference proteome</keyword>
<organism evidence="4 5">
    <name type="scientific">Macrolepiota fuliginosa MF-IS2</name>
    <dbReference type="NCBI Taxonomy" id="1400762"/>
    <lineage>
        <taxon>Eukaryota</taxon>
        <taxon>Fungi</taxon>
        <taxon>Dikarya</taxon>
        <taxon>Basidiomycota</taxon>
        <taxon>Agaricomycotina</taxon>
        <taxon>Agaricomycetes</taxon>
        <taxon>Agaricomycetidae</taxon>
        <taxon>Agaricales</taxon>
        <taxon>Agaricineae</taxon>
        <taxon>Agaricaceae</taxon>
        <taxon>Macrolepiota</taxon>
    </lineage>
</organism>
<dbReference type="Gene3D" id="1.20.5.510">
    <property type="entry name" value="Single helix bin"/>
    <property type="match status" value="1"/>
</dbReference>
<keyword evidence="2" id="KW-1133">Transmembrane helix</keyword>
<evidence type="ECO:0000256" key="2">
    <source>
        <dbReference type="SAM" id="Phobius"/>
    </source>
</evidence>
<feature type="chain" id="PRO_5040320019" description="Mid2 domain-containing protein" evidence="3">
    <location>
        <begin position="22"/>
        <end position="481"/>
    </location>
</feature>